<accession>A0A6J6FX23</accession>
<name>A0A6J6FX23_9ZZZZ</name>
<organism evidence="2">
    <name type="scientific">freshwater metagenome</name>
    <dbReference type="NCBI Taxonomy" id="449393"/>
    <lineage>
        <taxon>unclassified sequences</taxon>
        <taxon>metagenomes</taxon>
        <taxon>ecological metagenomes</taxon>
    </lineage>
</organism>
<dbReference type="Gene3D" id="1.10.10.60">
    <property type="entry name" value="Homeodomain-like"/>
    <property type="match status" value="1"/>
</dbReference>
<sequence length="283" mass="31864">MATSEDINLAIDTSTASRGWLLQRVVLPGIDPLKEPPSMIDQETYVRIHELHRQGWTCNEIAAEMGLHPSTVSKYLKADGTPTARQVPDELLVMNAFWKRRIASLIDAYPRLLGVSVFNKLRAEKFTGGYSTVTRELRSVRGPRFRAAEVASVPIHTDPGEEAQFDFCDLSDWARRWGWSTPLWCFGMIWCWSRWRIWWFTSSEDRQHTFEGIARFFDAAGGIPAACRTDRMGALGRSQGQRFVLHAPTVGFAAHHATTITSCKARDAKRKGKVLGSRVTGVL</sequence>
<proteinExistence type="predicted"/>
<dbReference type="AlphaFoldDB" id="A0A6J6FX23"/>
<dbReference type="Pfam" id="PF06056">
    <property type="entry name" value="Terminase_5"/>
    <property type="match status" value="1"/>
</dbReference>
<evidence type="ECO:0000259" key="1">
    <source>
        <dbReference type="Pfam" id="PF06056"/>
    </source>
</evidence>
<gene>
    <name evidence="2" type="ORF">UFOPK1493_03768</name>
</gene>
<evidence type="ECO:0000313" key="2">
    <source>
        <dbReference type="EMBL" id="CAB4591503.1"/>
    </source>
</evidence>
<dbReference type="PANTHER" id="PTHR35004">
    <property type="entry name" value="TRANSPOSASE RV3428C-RELATED"/>
    <property type="match status" value="1"/>
</dbReference>
<protein>
    <submittedName>
        <fullName evidence="2">Unannotated protein</fullName>
    </submittedName>
</protein>
<dbReference type="EMBL" id="CAEZSR010000235">
    <property type="protein sequence ID" value="CAB4591503.1"/>
    <property type="molecule type" value="Genomic_DNA"/>
</dbReference>
<dbReference type="InterPro" id="IPR010332">
    <property type="entry name" value="ATPase_terminase-su_N"/>
</dbReference>
<feature type="domain" description="Terminase ATPase subunit N-terminal" evidence="1">
    <location>
        <begin position="50"/>
        <end position="80"/>
    </location>
</feature>
<reference evidence="2" key="1">
    <citation type="submission" date="2020-05" db="EMBL/GenBank/DDBJ databases">
        <authorList>
            <person name="Chiriac C."/>
            <person name="Salcher M."/>
            <person name="Ghai R."/>
            <person name="Kavagutti S V."/>
        </authorList>
    </citation>
    <scope>NUCLEOTIDE SEQUENCE</scope>
</reference>